<keyword evidence="6 7" id="KW-0472">Membrane</keyword>
<dbReference type="PANTHER" id="PTHR30462">
    <property type="entry name" value="INTERMEMBRANE TRANSPORT PROTEIN PQIB-RELATED"/>
    <property type="match status" value="1"/>
</dbReference>
<feature type="transmembrane region" description="Helical" evidence="7">
    <location>
        <begin position="21"/>
        <end position="41"/>
    </location>
</feature>
<feature type="domain" description="Mce/MlaD" evidence="8">
    <location>
        <begin position="395"/>
        <end position="457"/>
    </location>
</feature>
<dbReference type="PANTHER" id="PTHR30462:SF0">
    <property type="entry name" value="INTERMEMBRANE TRANSPORT PROTEIN YEBT"/>
    <property type="match status" value="1"/>
</dbReference>
<gene>
    <name evidence="9" type="ORF">AH557_05360</name>
</gene>
<feature type="domain" description="Mce/MlaD" evidence="8">
    <location>
        <begin position="165"/>
        <end position="225"/>
    </location>
</feature>
<keyword evidence="4 7" id="KW-0812">Transmembrane</keyword>
<dbReference type="InterPro" id="IPR051800">
    <property type="entry name" value="PqiA-PqiB_transport"/>
</dbReference>
<feature type="domain" description="Mce/MlaD" evidence="8">
    <location>
        <begin position="638"/>
        <end position="726"/>
    </location>
</feature>
<accession>A0A3Y9PV04</accession>
<name>A0A3Y9PV04_SALET</name>
<protein>
    <submittedName>
        <fullName evidence="9">PqiB family protein</fullName>
    </submittedName>
</protein>
<sequence>MHMSQETPASKTEAQIKTKRRISPFWLLPLIALMIAGWLVWDSYQDRGNSVTIDFMSADGIVPGRTPVRYQGVEVGTVEDVSLSKDLRKIEVRVSIKSDMEDALREETQFWLVTPKASLAGVSGLDALVGGNYIGMMPGKGKPRDHFVALDTQPKYRLSNGDLMIHLNAPDLGSLNSGSLVYFRKIPVGRVYDYSINPNKQGVTIDVLIERRFTDLVKKGSHFWNVSGIDADLSLSGAKVKLESLAALVNGAIAFDSPDNSKPAAQDDTFGLYKDLAHSQRGVIVKLELPSGDGLKAESTPLMYQGLEVGELSKLTLNPGGKVTGEMTVDPSVVPLMRENTRIELRNPKLSLSDANISSLLTGKTFELVPGDGEPRSEFVVVPGEKALLHEANALTLTLTAPESYGIEPGQPLILHGVKIGQVIERNLSSKGVSFTVAIEPQHRDLVQGDSKFVVNSRVDVKVGLDGVEFLGASASEWIDGGIRILPGTSGKMKSTYPLYANLEKALENSLSDLPTTTLTLTAETLPDVQAGSVVLYRKFEVGEVITVRPRANTFDIDLHIKPEYRHLLTSNSVFWAEGGAKVQLNGSGLTVQASPLSRALKGAISFDNLSGASASRRKGDKRILYASETSARAVGGQITLHAFDAGKLAEGMPIRYLGIDIGQIQTLELITARNEVQAKAVLYPEYVQTFARAGTRFSVITPQISAAGVEHLDTILQPYINVEPGRGAARRDFELQEATITDSRYLDGLSIVVEAPEAGSLNIGTPVLFRGIEVGTVTGMSLGSLSDRVMITLRISKRYQYLVRNNSVFWLASGYSLDFGLTGGVVKTGTFNQFIRGGIAFATPPGTPLAPKAQAGKHFLLQESEPKEWREWGTALPR</sequence>
<evidence type="ECO:0000256" key="1">
    <source>
        <dbReference type="ARBA" id="ARBA00004533"/>
    </source>
</evidence>
<feature type="domain" description="Mce/MlaD" evidence="8">
    <location>
        <begin position="749"/>
        <end position="810"/>
    </location>
</feature>
<dbReference type="EMBL" id="AAIMFY010000001">
    <property type="protein sequence ID" value="ECF7650334.1"/>
    <property type="molecule type" value="Genomic_DNA"/>
</dbReference>
<feature type="domain" description="Mce/MlaD" evidence="8">
    <location>
        <begin position="48"/>
        <end position="139"/>
    </location>
</feature>
<evidence type="ECO:0000259" key="8">
    <source>
        <dbReference type="Pfam" id="PF02470"/>
    </source>
</evidence>
<evidence type="ECO:0000256" key="6">
    <source>
        <dbReference type="ARBA" id="ARBA00023136"/>
    </source>
</evidence>
<dbReference type="Pfam" id="PF02470">
    <property type="entry name" value="MlaD"/>
    <property type="match status" value="6"/>
</dbReference>
<dbReference type="GO" id="GO:0005886">
    <property type="term" value="C:plasma membrane"/>
    <property type="evidence" value="ECO:0007669"/>
    <property type="project" value="UniProtKB-SubCell"/>
</dbReference>
<proteinExistence type="predicted"/>
<dbReference type="InterPro" id="IPR003399">
    <property type="entry name" value="Mce/MlaD"/>
</dbReference>
<keyword evidence="5 7" id="KW-1133">Transmembrane helix</keyword>
<feature type="domain" description="Mce/MlaD" evidence="8">
    <location>
        <begin position="282"/>
        <end position="357"/>
    </location>
</feature>
<comment type="subcellular location">
    <subcellularLocation>
        <location evidence="1">Cell inner membrane</location>
    </subcellularLocation>
</comment>
<evidence type="ECO:0000256" key="4">
    <source>
        <dbReference type="ARBA" id="ARBA00022692"/>
    </source>
</evidence>
<dbReference type="AlphaFoldDB" id="A0A3Y9PV04"/>
<comment type="caution">
    <text evidence="9">The sequence shown here is derived from an EMBL/GenBank/DDBJ whole genome shotgun (WGS) entry which is preliminary data.</text>
</comment>
<keyword evidence="3" id="KW-0997">Cell inner membrane</keyword>
<keyword evidence="2" id="KW-1003">Cell membrane</keyword>
<organism evidence="9">
    <name type="scientific">Salmonella enterica I</name>
    <dbReference type="NCBI Taxonomy" id="59201"/>
    <lineage>
        <taxon>Bacteria</taxon>
        <taxon>Pseudomonadati</taxon>
        <taxon>Pseudomonadota</taxon>
        <taxon>Gammaproteobacteria</taxon>
        <taxon>Enterobacterales</taxon>
        <taxon>Enterobacteriaceae</taxon>
        <taxon>Salmonella</taxon>
    </lineage>
</organism>
<evidence type="ECO:0000313" key="9">
    <source>
        <dbReference type="EMBL" id="ECF7650334.1"/>
    </source>
</evidence>
<reference evidence="9" key="1">
    <citation type="submission" date="2018-07" db="EMBL/GenBank/DDBJ databases">
        <authorList>
            <consortium name="GenomeTrakr network: Whole genome sequencing for foodborne pathogen traceback"/>
        </authorList>
    </citation>
    <scope>NUCLEOTIDE SEQUENCE</scope>
    <source>
        <strain evidence="9">FDA00002273</strain>
    </source>
</reference>
<evidence type="ECO:0000256" key="3">
    <source>
        <dbReference type="ARBA" id="ARBA00022519"/>
    </source>
</evidence>
<evidence type="ECO:0000256" key="7">
    <source>
        <dbReference type="SAM" id="Phobius"/>
    </source>
</evidence>
<evidence type="ECO:0000256" key="5">
    <source>
        <dbReference type="ARBA" id="ARBA00022989"/>
    </source>
</evidence>
<evidence type="ECO:0000256" key="2">
    <source>
        <dbReference type="ARBA" id="ARBA00022475"/>
    </source>
</evidence>